<keyword evidence="6" id="KW-1185">Reference proteome</keyword>
<feature type="domain" description="Rab-GAP TBC" evidence="4">
    <location>
        <begin position="594"/>
        <end position="843"/>
    </location>
</feature>
<dbReference type="CDD" id="cd15784">
    <property type="entry name" value="PH_RUTBC"/>
    <property type="match status" value="1"/>
</dbReference>
<dbReference type="PROSITE" id="PS50826">
    <property type="entry name" value="RUN"/>
    <property type="match status" value="1"/>
</dbReference>
<dbReference type="GO" id="GO:0005096">
    <property type="term" value="F:GTPase activator activity"/>
    <property type="evidence" value="ECO:0007669"/>
    <property type="project" value="UniProtKB-KW"/>
</dbReference>
<evidence type="ECO:0000313" key="6">
    <source>
        <dbReference type="Proteomes" id="UP000887575"/>
    </source>
</evidence>
<feature type="domain" description="RUN" evidence="5">
    <location>
        <begin position="114"/>
        <end position="244"/>
    </location>
</feature>
<dbReference type="InterPro" id="IPR000195">
    <property type="entry name" value="Rab-GAP-TBC_dom"/>
</dbReference>
<protein>
    <submittedName>
        <fullName evidence="7">Rab-GAP TBC domain-containing protein</fullName>
    </submittedName>
</protein>
<feature type="region of interest" description="Disordered" evidence="3">
    <location>
        <begin position="39"/>
        <end position="63"/>
    </location>
</feature>
<dbReference type="Pfam" id="PF00566">
    <property type="entry name" value="RabGAP-TBC"/>
    <property type="match status" value="1"/>
</dbReference>
<proteinExistence type="inferred from homology"/>
<evidence type="ECO:0000259" key="4">
    <source>
        <dbReference type="PROSITE" id="PS50086"/>
    </source>
</evidence>
<dbReference type="PANTHER" id="PTHR22957:SF502">
    <property type="entry name" value="SMALL G PROTEIN SIGNALING MODULATOR 2-RELATED"/>
    <property type="match status" value="1"/>
</dbReference>
<dbReference type="GO" id="GO:0031410">
    <property type="term" value="C:cytoplasmic vesicle"/>
    <property type="evidence" value="ECO:0007669"/>
    <property type="project" value="UniProtKB-ARBA"/>
</dbReference>
<dbReference type="InterPro" id="IPR035969">
    <property type="entry name" value="Rab-GAP_TBC_sf"/>
</dbReference>
<reference evidence="7" key="1">
    <citation type="submission" date="2024-02" db="UniProtKB">
        <authorList>
            <consortium name="WormBaseParasite"/>
        </authorList>
    </citation>
    <scope>IDENTIFICATION</scope>
</reference>
<dbReference type="Gene3D" id="1.10.8.270">
    <property type="entry name" value="putative rabgap domain of human tbc1 domain family member 14 like domains"/>
    <property type="match status" value="1"/>
</dbReference>
<evidence type="ECO:0000259" key="5">
    <source>
        <dbReference type="PROSITE" id="PS50826"/>
    </source>
</evidence>
<dbReference type="SMART" id="SM00593">
    <property type="entry name" value="RUN"/>
    <property type="match status" value="1"/>
</dbReference>
<dbReference type="InterPro" id="IPR037745">
    <property type="entry name" value="SGSM1/2"/>
</dbReference>
<dbReference type="PANTHER" id="PTHR22957">
    <property type="entry name" value="TBC1 DOMAIN FAMILY MEMBER GTPASE-ACTIVATING PROTEIN"/>
    <property type="match status" value="1"/>
</dbReference>
<name>A0AAF3EBB5_9BILA</name>
<dbReference type="SUPFAM" id="SSF140741">
    <property type="entry name" value="RUN domain-like"/>
    <property type="match status" value="1"/>
</dbReference>
<dbReference type="Gene3D" id="1.20.58.900">
    <property type="match status" value="1"/>
</dbReference>
<dbReference type="Pfam" id="PF02759">
    <property type="entry name" value="RUN"/>
    <property type="match status" value="1"/>
</dbReference>
<evidence type="ECO:0000256" key="3">
    <source>
        <dbReference type="SAM" id="MobiDB-lite"/>
    </source>
</evidence>
<evidence type="ECO:0000256" key="1">
    <source>
        <dbReference type="ARBA" id="ARBA00022468"/>
    </source>
</evidence>
<accession>A0AAF3EBB5</accession>
<dbReference type="SMART" id="SM00164">
    <property type="entry name" value="TBC"/>
    <property type="match status" value="1"/>
</dbReference>
<comment type="similarity">
    <text evidence="2">Belongs to the RUTBC family.</text>
</comment>
<dbReference type="Gene3D" id="2.30.29.230">
    <property type="match status" value="1"/>
</dbReference>
<dbReference type="PROSITE" id="PS50086">
    <property type="entry name" value="TBC_RABGAP"/>
    <property type="match status" value="1"/>
</dbReference>
<evidence type="ECO:0000313" key="7">
    <source>
        <dbReference type="WBParaSite" id="MBELARI_LOCUS11215"/>
    </source>
</evidence>
<dbReference type="AlphaFoldDB" id="A0AAF3EBB5"/>
<dbReference type="InterPro" id="IPR037213">
    <property type="entry name" value="Run_dom_sf"/>
</dbReference>
<dbReference type="InterPro" id="IPR004012">
    <property type="entry name" value="Run_dom"/>
</dbReference>
<keyword evidence="1" id="KW-0343">GTPase activation</keyword>
<organism evidence="6 7">
    <name type="scientific">Mesorhabditis belari</name>
    <dbReference type="NCBI Taxonomy" id="2138241"/>
    <lineage>
        <taxon>Eukaryota</taxon>
        <taxon>Metazoa</taxon>
        <taxon>Ecdysozoa</taxon>
        <taxon>Nematoda</taxon>
        <taxon>Chromadorea</taxon>
        <taxon>Rhabditida</taxon>
        <taxon>Rhabditina</taxon>
        <taxon>Rhabditomorpha</taxon>
        <taxon>Rhabditoidea</taxon>
        <taxon>Rhabditidae</taxon>
        <taxon>Mesorhabditinae</taxon>
        <taxon>Mesorhabditis</taxon>
    </lineage>
</organism>
<feature type="compositionally biased region" description="Basic and acidic residues" evidence="3">
    <location>
        <begin position="39"/>
        <end position="48"/>
    </location>
</feature>
<dbReference type="WBParaSite" id="MBELARI_LOCUS11215">
    <property type="protein sequence ID" value="MBELARI_LOCUS11215"/>
    <property type="gene ID" value="MBELARI_LOCUS11215"/>
</dbReference>
<dbReference type="Pfam" id="PF12068">
    <property type="entry name" value="PH_RBD"/>
    <property type="match status" value="1"/>
</dbReference>
<sequence length="911" mass="104704">MVIRHQSVESTTSRFSIFSFGIDLPISLCDDLFSSGRVHSETTSDDQSHPATTSWERSASVSGARRTRNGSVVSIEQDSTLLDVDVQRKARLVDALKKEVKNIMEEAVSKRSIDLSSNYVNALCAAVEGCLLDGLKKRMLGLLGVRTTFALLQHTAKSFPPALGVLQKLAETPKDNPWVQWCWIREALHMRVLSSIVHHISTSTNIHRLYEAHALMVDRSKGGMVAALLLGPCAVSFKRMSHEEAAEELVRQASLVQRSNGVRPPLSITRQGSSIVSVSERSSVSKDYIYSLHHNFKSSLLYGKNNVCVADSHQDEPTKGYLSLHKQTHTGLLILKWTPNQLMHANSQPCSANRENEPQPYLFKQAISIDISQIIYIHLHQKDERSPSVLIFVNAEGVQSAPLQFPMGQHSLVFLSSLESGLAPCHRLEPPLWTSHGKEKILPKIRRKTSSQGPAQDYVFRIIRISGSDGQVVDTEKQSPPNSPMPTHCVSLPNSPNVITGEHVDSLVNYQIGEACQSMKQQILARAFFGWLSYVRHLRTVRSHLMYLVERKELQDRGKGPINESFWDQCRQEKTRELEDEFLQRVYWSGIEGESPKELRRRCWPYLIGLFSWDEEMEPKTTNFTEKYRQDVEKWRLWEAEVRRLDEEAFNSARERRVSVREASITSDVFEEENDSAFRPQSSQDEERLFHLFLTNLHRIEKDVERCDRNLIFFQNKENLESLRRIMCTYITRNLEEGYVQGMCDILAPLLVVFEDEALTLECFSLLMMRMRENFPQRNGMDENLSNLRSLIQVVDPQVFSIFTLSSDFTHLYFSYRWFLLDFKRELSYEGTHRVWETIWASGRTVSPHFQLFFALALVTNYREVIIDNNMDFTDLIKFFNEMAERHDTQRILEGARSHLTALQQLVLNLP</sequence>
<dbReference type="Proteomes" id="UP000887575">
    <property type="component" value="Unassembled WGS sequence"/>
</dbReference>
<dbReference type="InterPro" id="IPR021935">
    <property type="entry name" value="SGSM1/2_RBD"/>
</dbReference>
<feature type="compositionally biased region" description="Polar residues" evidence="3">
    <location>
        <begin position="49"/>
        <end position="61"/>
    </location>
</feature>
<dbReference type="SUPFAM" id="SSF47923">
    <property type="entry name" value="Ypt/Rab-GAP domain of gyp1p"/>
    <property type="match status" value="2"/>
</dbReference>
<dbReference type="Gene3D" id="1.10.472.80">
    <property type="entry name" value="Ypt/Rab-GAP domain of gyp1p, domain 3"/>
    <property type="match status" value="1"/>
</dbReference>
<evidence type="ECO:0000256" key="2">
    <source>
        <dbReference type="ARBA" id="ARBA00034124"/>
    </source>
</evidence>
<dbReference type="FunFam" id="1.10.8.270:FF:000060">
    <property type="entry name" value="TBC (Tre-2/Bub2/Cdc16) domain family"/>
    <property type="match status" value="1"/>
</dbReference>